<dbReference type="PANTHER" id="PTHR45772:SF4">
    <property type="entry name" value="ABC TRANSPORTER ATP-BINDING PROTEIN"/>
    <property type="match status" value="1"/>
</dbReference>
<evidence type="ECO:0000256" key="2">
    <source>
        <dbReference type="ARBA" id="ARBA00022741"/>
    </source>
</evidence>
<dbReference type="InterPro" id="IPR027417">
    <property type="entry name" value="P-loop_NTPase"/>
</dbReference>
<evidence type="ECO:0008006" key="5">
    <source>
        <dbReference type="Google" id="ProtNLM"/>
    </source>
</evidence>
<dbReference type="AlphaFoldDB" id="A0A382PJS3"/>
<protein>
    <recommendedName>
        <fullName evidence="5">ABC transporter domain-containing protein</fullName>
    </recommendedName>
</protein>
<evidence type="ECO:0000256" key="3">
    <source>
        <dbReference type="ARBA" id="ARBA00022840"/>
    </source>
</evidence>
<evidence type="ECO:0000313" key="4">
    <source>
        <dbReference type="EMBL" id="SVC72918.1"/>
    </source>
</evidence>
<dbReference type="GO" id="GO:0005524">
    <property type="term" value="F:ATP binding"/>
    <property type="evidence" value="ECO:0007669"/>
    <property type="project" value="UniProtKB-KW"/>
</dbReference>
<dbReference type="EMBL" id="UINC01107501">
    <property type="protein sequence ID" value="SVC72918.1"/>
    <property type="molecule type" value="Genomic_DNA"/>
</dbReference>
<keyword evidence="2" id="KW-0547">Nucleotide-binding</keyword>
<dbReference type="InterPro" id="IPR051120">
    <property type="entry name" value="ABC_AA/LPS_Transport"/>
</dbReference>
<sequence>DGITGFTPIAAGRVTFDGQDLEGLTPDRRAHLGMSRTFQSLELFEDLTVRDNLFAAAERPKWHSFLRDIIQPGANERQ</sequence>
<organism evidence="4">
    <name type="scientific">marine metagenome</name>
    <dbReference type="NCBI Taxonomy" id="408172"/>
    <lineage>
        <taxon>unclassified sequences</taxon>
        <taxon>metagenomes</taxon>
        <taxon>ecological metagenomes</taxon>
    </lineage>
</organism>
<feature type="non-terminal residue" evidence="4">
    <location>
        <position position="1"/>
    </location>
</feature>
<dbReference type="GO" id="GO:0005886">
    <property type="term" value="C:plasma membrane"/>
    <property type="evidence" value="ECO:0007669"/>
    <property type="project" value="TreeGrafter"/>
</dbReference>
<proteinExistence type="predicted"/>
<gene>
    <name evidence="4" type="ORF">METZ01_LOCUS325772</name>
</gene>
<name>A0A382PJS3_9ZZZZ</name>
<reference evidence="4" key="1">
    <citation type="submission" date="2018-05" db="EMBL/GenBank/DDBJ databases">
        <authorList>
            <person name="Lanie J.A."/>
            <person name="Ng W.-L."/>
            <person name="Kazmierczak K.M."/>
            <person name="Andrzejewski T.M."/>
            <person name="Davidsen T.M."/>
            <person name="Wayne K.J."/>
            <person name="Tettelin H."/>
            <person name="Glass J.I."/>
            <person name="Rusch D."/>
            <person name="Podicherti R."/>
            <person name="Tsui H.-C.T."/>
            <person name="Winkler M.E."/>
        </authorList>
    </citation>
    <scope>NUCLEOTIDE SEQUENCE</scope>
</reference>
<accession>A0A382PJS3</accession>
<dbReference type="Gene3D" id="3.40.50.300">
    <property type="entry name" value="P-loop containing nucleotide triphosphate hydrolases"/>
    <property type="match status" value="1"/>
</dbReference>
<keyword evidence="1" id="KW-0813">Transport</keyword>
<dbReference type="PANTHER" id="PTHR45772">
    <property type="entry name" value="CONSERVED COMPONENT OF ABC TRANSPORTER FOR NATURAL AMINO ACIDS-RELATED"/>
    <property type="match status" value="1"/>
</dbReference>
<keyword evidence="3" id="KW-0067">ATP-binding</keyword>
<dbReference type="SUPFAM" id="SSF52540">
    <property type="entry name" value="P-loop containing nucleoside triphosphate hydrolases"/>
    <property type="match status" value="1"/>
</dbReference>
<evidence type="ECO:0000256" key="1">
    <source>
        <dbReference type="ARBA" id="ARBA00022448"/>
    </source>
</evidence>